<evidence type="ECO:0000313" key="2">
    <source>
        <dbReference type="Proteomes" id="UP000800041"/>
    </source>
</evidence>
<organism evidence="1 2">
    <name type="scientific">Aulographum hederae CBS 113979</name>
    <dbReference type="NCBI Taxonomy" id="1176131"/>
    <lineage>
        <taxon>Eukaryota</taxon>
        <taxon>Fungi</taxon>
        <taxon>Dikarya</taxon>
        <taxon>Ascomycota</taxon>
        <taxon>Pezizomycotina</taxon>
        <taxon>Dothideomycetes</taxon>
        <taxon>Pleosporomycetidae</taxon>
        <taxon>Aulographales</taxon>
        <taxon>Aulographaceae</taxon>
    </lineage>
</organism>
<dbReference type="InterPro" id="IPR036770">
    <property type="entry name" value="Ankyrin_rpt-contain_sf"/>
</dbReference>
<proteinExistence type="predicted"/>
<sequence>MSAADYRRKSRRPLLAYAVAPRSLMTRQQYSGSYKDQLGISVSSLATVRTLLKHGESPNVTYSGRTVWEDMWISLLEIRSKPRDGGPSFPDMSVVLDVMHLMIKAGANPNARAMYHENFRPSSLRGYSCLFAVVAKLDGPQTARLEVAKRLVERGAHFCTGEKIKIEQDEGTQWAYPLVKDCQERDGPTVRQWKKWGAAIKLINIRPGYFFME</sequence>
<name>A0A6G1H5T2_9PEZI</name>
<reference evidence="1" key="1">
    <citation type="journal article" date="2020" name="Stud. Mycol.">
        <title>101 Dothideomycetes genomes: a test case for predicting lifestyles and emergence of pathogens.</title>
        <authorList>
            <person name="Haridas S."/>
            <person name="Albert R."/>
            <person name="Binder M."/>
            <person name="Bloem J."/>
            <person name="Labutti K."/>
            <person name="Salamov A."/>
            <person name="Andreopoulos B."/>
            <person name="Baker S."/>
            <person name="Barry K."/>
            <person name="Bills G."/>
            <person name="Bluhm B."/>
            <person name="Cannon C."/>
            <person name="Castanera R."/>
            <person name="Culley D."/>
            <person name="Daum C."/>
            <person name="Ezra D."/>
            <person name="Gonzalez J."/>
            <person name="Henrissat B."/>
            <person name="Kuo A."/>
            <person name="Liang C."/>
            <person name="Lipzen A."/>
            <person name="Lutzoni F."/>
            <person name="Magnuson J."/>
            <person name="Mondo S."/>
            <person name="Nolan M."/>
            <person name="Ohm R."/>
            <person name="Pangilinan J."/>
            <person name="Park H.-J."/>
            <person name="Ramirez L."/>
            <person name="Alfaro M."/>
            <person name="Sun H."/>
            <person name="Tritt A."/>
            <person name="Yoshinaga Y."/>
            <person name="Zwiers L.-H."/>
            <person name="Turgeon B."/>
            <person name="Goodwin S."/>
            <person name="Spatafora J."/>
            <person name="Crous P."/>
            <person name="Grigoriev I."/>
        </authorList>
    </citation>
    <scope>NUCLEOTIDE SEQUENCE</scope>
    <source>
        <strain evidence="1">CBS 113979</strain>
    </source>
</reference>
<dbReference type="AlphaFoldDB" id="A0A6G1H5T2"/>
<keyword evidence="2" id="KW-1185">Reference proteome</keyword>
<protein>
    <recommendedName>
        <fullName evidence="3">Ankyrin</fullName>
    </recommendedName>
</protein>
<evidence type="ECO:0008006" key="3">
    <source>
        <dbReference type="Google" id="ProtNLM"/>
    </source>
</evidence>
<gene>
    <name evidence="1" type="ORF">K402DRAFT_26780</name>
</gene>
<accession>A0A6G1H5T2</accession>
<dbReference type="Gene3D" id="1.25.40.20">
    <property type="entry name" value="Ankyrin repeat-containing domain"/>
    <property type="match status" value="1"/>
</dbReference>
<dbReference type="Proteomes" id="UP000800041">
    <property type="component" value="Unassembled WGS sequence"/>
</dbReference>
<dbReference type="EMBL" id="ML977148">
    <property type="protein sequence ID" value="KAF1988583.1"/>
    <property type="molecule type" value="Genomic_DNA"/>
</dbReference>
<evidence type="ECO:0000313" key="1">
    <source>
        <dbReference type="EMBL" id="KAF1988583.1"/>
    </source>
</evidence>